<feature type="compositionally biased region" description="Polar residues" evidence="1">
    <location>
        <begin position="137"/>
        <end position="154"/>
    </location>
</feature>
<dbReference type="GO" id="GO:0006950">
    <property type="term" value="P:response to stress"/>
    <property type="evidence" value="ECO:0007669"/>
    <property type="project" value="UniProtKB-ARBA"/>
</dbReference>
<name>A0A9K3PJV5_9STRA</name>
<feature type="region of interest" description="Disordered" evidence="1">
    <location>
        <begin position="125"/>
        <end position="183"/>
    </location>
</feature>
<feature type="compositionally biased region" description="Polar residues" evidence="1">
    <location>
        <begin position="200"/>
        <end position="217"/>
    </location>
</feature>
<protein>
    <submittedName>
        <fullName evidence="3">SprT-like family protein</fullName>
    </submittedName>
</protein>
<dbReference type="PANTHER" id="PTHR23099:SF0">
    <property type="entry name" value="GERM CELL NUCLEAR ACIDIC PROTEIN"/>
    <property type="match status" value="1"/>
</dbReference>
<gene>
    <name evidence="3" type="ORF">IV203_016299</name>
</gene>
<dbReference type="EMBL" id="JAGRRH010000020">
    <property type="protein sequence ID" value="KAG7347594.1"/>
    <property type="molecule type" value="Genomic_DNA"/>
</dbReference>
<accession>A0A9K3PJV5</accession>
<dbReference type="SMART" id="SM00731">
    <property type="entry name" value="SprT"/>
    <property type="match status" value="1"/>
</dbReference>
<comment type="caution">
    <text evidence="3">The sequence shown here is derived from an EMBL/GenBank/DDBJ whole genome shotgun (WGS) entry which is preliminary data.</text>
</comment>
<dbReference type="InterPro" id="IPR035240">
    <property type="entry name" value="SprT_Zn_ribbon"/>
</dbReference>
<dbReference type="PANTHER" id="PTHR23099">
    <property type="entry name" value="TRANSCRIPTIONAL REGULATOR"/>
    <property type="match status" value="1"/>
</dbReference>
<evidence type="ECO:0000259" key="2">
    <source>
        <dbReference type="SMART" id="SM00731"/>
    </source>
</evidence>
<sequence>MSRHQDITKMQGFSGNESVNFLSDDNDVFVEQVRQRFERYFLPRFGPLWRSMLLQEKENVDSNMDENLCTDYDMAPKVSQGSADFLDAIARKRPVTISVGSLLHDEDCRCGCELPVLDEIIHPNDQSSNVLDDDDSSGQLELSSQHWTGTFLQEETTDDDSSEIGKYEEISSDNSKASDDSNQTYHSVFNFDQFRKHLPYTSTGDNSEGGETNSKSNAKGKRQTKQGYADEKEVKDSVELTDENENDNEVDTVGDTESDSEPGTIEIVSSDADESDFEMENRSTENYLKKPSKKTINTQLVFQRYRDQLTKTTFNEFNRTAFGGALSAVEVNWSKKLKTTAGLTRLRRCKANAKPGEPLKRLACIELSTKVVDSEERLRSTLLHELVHAAVWIVDGVEKPPHGPNFKKWARIAMSRIPNMKVTTTHSYEIDYKYIWKCSNPKCASTVKRHSKSFDPSRYRCGKCKGDFVEAHAFSKSQSQPSAYNTFVKEHSKLVRESLLNAQRKDGIRSPTVSQVDVMKNCAKLWRQQKSNNSNL</sequence>
<dbReference type="Pfam" id="PF17283">
    <property type="entry name" value="Zn_ribbon_SprT"/>
    <property type="match status" value="1"/>
</dbReference>
<feature type="region of interest" description="Disordered" evidence="1">
    <location>
        <begin position="199"/>
        <end position="267"/>
    </location>
</feature>
<keyword evidence="4" id="KW-1185">Reference proteome</keyword>
<reference evidence="3" key="2">
    <citation type="submission" date="2021-04" db="EMBL/GenBank/DDBJ databases">
        <authorList>
            <person name="Podell S."/>
        </authorList>
    </citation>
    <scope>NUCLEOTIDE SEQUENCE</scope>
    <source>
        <strain evidence="3">Hildebrandi</strain>
    </source>
</reference>
<evidence type="ECO:0000313" key="3">
    <source>
        <dbReference type="EMBL" id="KAG7347594.1"/>
    </source>
</evidence>
<dbReference type="Proteomes" id="UP000693970">
    <property type="component" value="Unassembled WGS sequence"/>
</dbReference>
<proteinExistence type="predicted"/>
<dbReference type="GO" id="GO:0005634">
    <property type="term" value="C:nucleus"/>
    <property type="evidence" value="ECO:0007669"/>
    <property type="project" value="TreeGrafter"/>
</dbReference>
<dbReference type="AlphaFoldDB" id="A0A9K3PJV5"/>
<evidence type="ECO:0000256" key="1">
    <source>
        <dbReference type="SAM" id="MobiDB-lite"/>
    </source>
</evidence>
<reference evidence="3" key="1">
    <citation type="journal article" date="2021" name="Sci. Rep.">
        <title>Diploid genomic architecture of Nitzschia inconspicua, an elite biomass production diatom.</title>
        <authorList>
            <person name="Oliver A."/>
            <person name="Podell S."/>
            <person name="Pinowska A."/>
            <person name="Traller J.C."/>
            <person name="Smith S.R."/>
            <person name="McClure R."/>
            <person name="Beliaev A."/>
            <person name="Bohutskyi P."/>
            <person name="Hill E.A."/>
            <person name="Rabines A."/>
            <person name="Zheng H."/>
            <person name="Allen L.Z."/>
            <person name="Kuo A."/>
            <person name="Grigoriev I.V."/>
            <person name="Allen A.E."/>
            <person name="Hazlebeck D."/>
            <person name="Allen E.E."/>
        </authorList>
    </citation>
    <scope>NUCLEOTIDE SEQUENCE</scope>
    <source>
        <strain evidence="3">Hildebrandi</strain>
    </source>
</reference>
<evidence type="ECO:0000313" key="4">
    <source>
        <dbReference type="Proteomes" id="UP000693970"/>
    </source>
</evidence>
<dbReference type="InterPro" id="IPR006640">
    <property type="entry name" value="SprT-like_domain"/>
</dbReference>
<feature type="domain" description="SprT-like" evidence="2">
    <location>
        <begin position="307"/>
        <end position="471"/>
    </location>
</feature>
<dbReference type="OrthoDB" id="20772at2759"/>
<dbReference type="Pfam" id="PF10263">
    <property type="entry name" value="SprT-like"/>
    <property type="match status" value="1"/>
</dbReference>
<feature type="compositionally biased region" description="Acidic residues" evidence="1">
    <location>
        <begin position="239"/>
        <end position="260"/>
    </location>
</feature>
<feature type="compositionally biased region" description="Basic and acidic residues" evidence="1">
    <location>
        <begin position="228"/>
        <end position="238"/>
    </location>
</feature>
<organism evidence="3 4">
    <name type="scientific">Nitzschia inconspicua</name>
    <dbReference type="NCBI Taxonomy" id="303405"/>
    <lineage>
        <taxon>Eukaryota</taxon>
        <taxon>Sar</taxon>
        <taxon>Stramenopiles</taxon>
        <taxon>Ochrophyta</taxon>
        <taxon>Bacillariophyta</taxon>
        <taxon>Bacillariophyceae</taxon>
        <taxon>Bacillariophycidae</taxon>
        <taxon>Bacillariales</taxon>
        <taxon>Bacillariaceae</taxon>
        <taxon>Nitzschia</taxon>
    </lineage>
</organism>